<accession>A0A067RAW5</accession>
<evidence type="ECO:0000313" key="1">
    <source>
        <dbReference type="EMBL" id="KDR20857.1"/>
    </source>
</evidence>
<proteinExistence type="predicted"/>
<reference evidence="1 2" key="1">
    <citation type="journal article" date="2014" name="Nat. Commun.">
        <title>Molecular traces of alternative social organization in a termite genome.</title>
        <authorList>
            <person name="Terrapon N."/>
            <person name="Li C."/>
            <person name="Robertson H.M."/>
            <person name="Ji L."/>
            <person name="Meng X."/>
            <person name="Booth W."/>
            <person name="Chen Z."/>
            <person name="Childers C.P."/>
            <person name="Glastad K.M."/>
            <person name="Gokhale K."/>
            <person name="Gowin J."/>
            <person name="Gronenberg W."/>
            <person name="Hermansen R.A."/>
            <person name="Hu H."/>
            <person name="Hunt B.G."/>
            <person name="Huylmans A.K."/>
            <person name="Khalil S.M."/>
            <person name="Mitchell R.D."/>
            <person name="Munoz-Torres M.C."/>
            <person name="Mustard J.A."/>
            <person name="Pan H."/>
            <person name="Reese J.T."/>
            <person name="Scharf M.E."/>
            <person name="Sun F."/>
            <person name="Vogel H."/>
            <person name="Xiao J."/>
            <person name="Yang W."/>
            <person name="Yang Z."/>
            <person name="Yang Z."/>
            <person name="Zhou J."/>
            <person name="Zhu J."/>
            <person name="Brent C.S."/>
            <person name="Elsik C.G."/>
            <person name="Goodisman M.A."/>
            <person name="Liberles D.A."/>
            <person name="Roe R.M."/>
            <person name="Vargo E.L."/>
            <person name="Vilcinskas A."/>
            <person name="Wang J."/>
            <person name="Bornberg-Bauer E."/>
            <person name="Korb J."/>
            <person name="Zhang G."/>
            <person name="Liebig J."/>
        </authorList>
    </citation>
    <scope>NUCLEOTIDE SEQUENCE [LARGE SCALE GENOMIC DNA]</scope>
    <source>
        <tissue evidence="1">Whole organism</tissue>
    </source>
</reference>
<sequence length="68" mass="7755">MNFIIGRKPSARLAIRTRAGSSEKFRTKSNTCYRKGRNFSHCVREIYELVCLALCSGYEGSTCLYNPE</sequence>
<dbReference type="EMBL" id="KK852584">
    <property type="protein sequence ID" value="KDR20857.1"/>
    <property type="molecule type" value="Genomic_DNA"/>
</dbReference>
<keyword evidence="2" id="KW-1185">Reference proteome</keyword>
<evidence type="ECO:0000313" key="2">
    <source>
        <dbReference type="Proteomes" id="UP000027135"/>
    </source>
</evidence>
<organism evidence="1 2">
    <name type="scientific">Zootermopsis nevadensis</name>
    <name type="common">Dampwood termite</name>
    <dbReference type="NCBI Taxonomy" id="136037"/>
    <lineage>
        <taxon>Eukaryota</taxon>
        <taxon>Metazoa</taxon>
        <taxon>Ecdysozoa</taxon>
        <taxon>Arthropoda</taxon>
        <taxon>Hexapoda</taxon>
        <taxon>Insecta</taxon>
        <taxon>Pterygota</taxon>
        <taxon>Neoptera</taxon>
        <taxon>Polyneoptera</taxon>
        <taxon>Dictyoptera</taxon>
        <taxon>Blattodea</taxon>
        <taxon>Blattoidea</taxon>
        <taxon>Termitoidae</taxon>
        <taxon>Termopsidae</taxon>
        <taxon>Zootermopsis</taxon>
    </lineage>
</organism>
<gene>
    <name evidence="1" type="ORF">L798_04662</name>
</gene>
<dbReference type="AlphaFoldDB" id="A0A067RAW5"/>
<dbReference type="Proteomes" id="UP000027135">
    <property type="component" value="Unassembled WGS sequence"/>
</dbReference>
<dbReference type="InParanoid" id="A0A067RAW5"/>
<protein>
    <submittedName>
        <fullName evidence="1">Uncharacterized protein</fullName>
    </submittedName>
</protein>
<name>A0A067RAW5_ZOONE</name>